<comment type="subunit">
    <text evidence="10">F-type ATPases have 2 components, CF(1) - the catalytic core - and CF(0) - the membrane proton channel. CF(1) has five subunits: alpha(3), beta(3), gamma(1), delta(1), epsilon(1). CF(0) has three main subunits: a, b and c.</text>
</comment>
<keyword evidence="10" id="KW-1003">Cell membrane</keyword>
<evidence type="ECO:0000256" key="4">
    <source>
        <dbReference type="ARBA" id="ARBA00022448"/>
    </source>
</evidence>
<comment type="subcellular location">
    <subcellularLocation>
        <location evidence="10">Cell membrane</location>
        <topology evidence="10">Peripheral membrane protein</topology>
    </subcellularLocation>
    <subcellularLocation>
        <location evidence="2">Membrane</location>
        <topology evidence="2">Peripheral membrane protein</topology>
    </subcellularLocation>
</comment>
<comment type="similarity">
    <text evidence="3 10">Belongs to the ATPase gamma chain family.</text>
</comment>
<dbReference type="NCBIfam" id="TIGR01146">
    <property type="entry name" value="ATPsyn_F1gamma"/>
    <property type="match status" value="1"/>
</dbReference>
<dbReference type="AlphaFoldDB" id="A0A7L6N1X5"/>
<keyword evidence="6 10" id="KW-0406">Ion transport</keyword>
<gene>
    <name evidence="10 11" type="primary">atpG</name>
    <name evidence="11" type="ORF">HF295_05040</name>
</gene>
<evidence type="ECO:0000256" key="6">
    <source>
        <dbReference type="ARBA" id="ARBA00023065"/>
    </source>
</evidence>
<keyword evidence="5 10" id="KW-0375">Hydrogen ion transport</keyword>
<evidence type="ECO:0000313" key="11">
    <source>
        <dbReference type="EMBL" id="QLY40256.1"/>
    </source>
</evidence>
<proteinExistence type="inferred from homology"/>
<dbReference type="GO" id="GO:0005886">
    <property type="term" value="C:plasma membrane"/>
    <property type="evidence" value="ECO:0007669"/>
    <property type="project" value="UniProtKB-SubCell"/>
</dbReference>
<evidence type="ECO:0000256" key="8">
    <source>
        <dbReference type="ARBA" id="ARBA00023196"/>
    </source>
</evidence>
<dbReference type="KEGG" id="tbk:HF295_05040"/>
<dbReference type="InterPro" id="IPR035968">
    <property type="entry name" value="ATP_synth_F1_ATPase_gsu"/>
</dbReference>
<evidence type="ECO:0000256" key="5">
    <source>
        <dbReference type="ARBA" id="ARBA00022781"/>
    </source>
</evidence>
<dbReference type="InterPro" id="IPR023632">
    <property type="entry name" value="ATP_synth_F1_gsu_CS"/>
</dbReference>
<dbReference type="HAMAP" id="MF_00815">
    <property type="entry name" value="ATP_synth_gamma_bact"/>
    <property type="match status" value="1"/>
</dbReference>
<dbReference type="EMBL" id="CP051151">
    <property type="protein sequence ID" value="QLY40256.1"/>
    <property type="molecule type" value="Genomic_DNA"/>
</dbReference>
<evidence type="ECO:0000256" key="10">
    <source>
        <dbReference type="HAMAP-Rule" id="MF_00815"/>
    </source>
</evidence>
<keyword evidence="12" id="KW-1185">Reference proteome</keyword>
<name>A0A7L6N1X5_9MOLU</name>
<dbReference type="PROSITE" id="PS00153">
    <property type="entry name" value="ATPASE_GAMMA"/>
    <property type="match status" value="1"/>
</dbReference>
<evidence type="ECO:0000256" key="7">
    <source>
        <dbReference type="ARBA" id="ARBA00023136"/>
    </source>
</evidence>
<organism evidence="11 12">
    <name type="scientific">Hujiaoplasma nucleasis</name>
    <dbReference type="NCBI Taxonomy" id="2725268"/>
    <lineage>
        <taxon>Bacteria</taxon>
        <taxon>Bacillati</taxon>
        <taxon>Mycoplasmatota</taxon>
        <taxon>Mollicutes</taxon>
        <taxon>Candidatus Izemoplasmatales</taxon>
        <taxon>Hujiaoplasmataceae</taxon>
        <taxon>Hujiaoplasma</taxon>
    </lineage>
</organism>
<dbReference type="Gene3D" id="1.10.287.80">
    <property type="entry name" value="ATP synthase, gamma subunit, helix hairpin domain"/>
    <property type="match status" value="1"/>
</dbReference>
<evidence type="ECO:0000313" key="12">
    <source>
        <dbReference type="Proteomes" id="UP000512167"/>
    </source>
</evidence>
<dbReference type="Pfam" id="PF00231">
    <property type="entry name" value="ATP-synt"/>
    <property type="match status" value="1"/>
</dbReference>
<keyword evidence="9 10" id="KW-0066">ATP synthesis</keyword>
<reference evidence="11 12" key="1">
    <citation type="submission" date="2020-04" db="EMBL/GenBank/DDBJ databases">
        <authorList>
            <person name="Zheng R.K."/>
            <person name="Sun C.M."/>
        </authorList>
    </citation>
    <scope>NUCLEOTIDE SEQUENCE [LARGE SCALE GENOMIC DNA]</scope>
    <source>
        <strain evidence="12">zrk29</strain>
    </source>
</reference>
<keyword evidence="8 10" id="KW-0139">CF(1)</keyword>
<dbReference type="CDD" id="cd12151">
    <property type="entry name" value="F1-ATPase_gamma"/>
    <property type="match status" value="1"/>
</dbReference>
<keyword evidence="7 10" id="KW-0472">Membrane</keyword>
<dbReference type="Gene3D" id="3.40.1380.10">
    <property type="match status" value="1"/>
</dbReference>
<comment type="function">
    <text evidence="1 10">Produces ATP from ADP in the presence of a proton gradient across the membrane. The gamma chain is believed to be important in regulating ATPase activity and the flow of protons through the CF(0) complex.</text>
</comment>
<keyword evidence="4 10" id="KW-0813">Transport</keyword>
<dbReference type="GO" id="GO:0045259">
    <property type="term" value="C:proton-transporting ATP synthase complex"/>
    <property type="evidence" value="ECO:0007669"/>
    <property type="project" value="UniProtKB-KW"/>
</dbReference>
<sequence length="284" mass="32404">MASLRDIKKRIEATKKTSQITKAMNMVSASKLRKVEKKFRNFQPIKDEVKRLLEDVLSSNPDAMHPLLEHRDIHKVGYILIASDRGLAGPYNSNIFKYFESILKDNPHDFIVGTIGYKAYSYCKKRNYPLLNKESISSRDEIKFIDFQAMSRAFIKLYLDKGVDKIVMIYTDYVNTLTQHVTEQQLLPITDLVKSKVMVSSYVFEPGADEVVQSLLPIYLENTLYGIILDAKTSEHASRMTAMKNATDNAKEIIQKQNLIYNRARQAQITIELTDIIGGANAVN</sequence>
<dbReference type="PANTHER" id="PTHR11693">
    <property type="entry name" value="ATP SYNTHASE GAMMA CHAIN"/>
    <property type="match status" value="1"/>
</dbReference>
<dbReference type="GO" id="GO:0005524">
    <property type="term" value="F:ATP binding"/>
    <property type="evidence" value="ECO:0007669"/>
    <property type="project" value="UniProtKB-UniRule"/>
</dbReference>
<protein>
    <recommendedName>
        <fullName evidence="10">ATP synthase gamma chain</fullName>
    </recommendedName>
    <alternativeName>
        <fullName evidence="10">ATP synthase F1 sector gamma subunit</fullName>
    </alternativeName>
    <alternativeName>
        <fullName evidence="10">F-ATPase gamma subunit</fullName>
    </alternativeName>
</protein>
<evidence type="ECO:0000256" key="3">
    <source>
        <dbReference type="ARBA" id="ARBA00007681"/>
    </source>
</evidence>
<evidence type="ECO:0000256" key="2">
    <source>
        <dbReference type="ARBA" id="ARBA00004170"/>
    </source>
</evidence>
<dbReference type="RefSeq" id="WP_312031083.1">
    <property type="nucleotide sequence ID" value="NZ_CP051151.1"/>
</dbReference>
<dbReference type="Proteomes" id="UP000512167">
    <property type="component" value="Chromosome"/>
</dbReference>
<dbReference type="GO" id="GO:0042777">
    <property type="term" value="P:proton motive force-driven plasma membrane ATP synthesis"/>
    <property type="evidence" value="ECO:0007669"/>
    <property type="project" value="UniProtKB-UniRule"/>
</dbReference>
<dbReference type="PRINTS" id="PR00126">
    <property type="entry name" value="ATPASEGAMMA"/>
</dbReference>
<evidence type="ECO:0000256" key="1">
    <source>
        <dbReference type="ARBA" id="ARBA00003456"/>
    </source>
</evidence>
<dbReference type="InterPro" id="IPR000131">
    <property type="entry name" value="ATP_synth_F1_gsu"/>
</dbReference>
<accession>A0A7L6N1X5</accession>
<dbReference type="GO" id="GO:0046933">
    <property type="term" value="F:proton-transporting ATP synthase activity, rotational mechanism"/>
    <property type="evidence" value="ECO:0007669"/>
    <property type="project" value="UniProtKB-UniRule"/>
</dbReference>
<evidence type="ECO:0000256" key="9">
    <source>
        <dbReference type="ARBA" id="ARBA00023310"/>
    </source>
</evidence>
<dbReference type="PANTHER" id="PTHR11693:SF22">
    <property type="entry name" value="ATP SYNTHASE SUBUNIT GAMMA, MITOCHONDRIAL"/>
    <property type="match status" value="1"/>
</dbReference>
<dbReference type="SUPFAM" id="SSF52943">
    <property type="entry name" value="ATP synthase (F1-ATPase), gamma subunit"/>
    <property type="match status" value="1"/>
</dbReference>